<protein>
    <submittedName>
        <fullName evidence="1">Uncharacterized protein</fullName>
    </submittedName>
</protein>
<sequence length="82" mass="9441">MGKELERKDKNCLARERTAALSSFFFLEFARVEMGRRYSETSEWILESSEVCRSERMEVSVGVDIDIKNGEMGESVQQKMPA</sequence>
<reference evidence="1 2" key="1">
    <citation type="journal article" date="2024" name="G3 (Bethesda)">
        <title>Genome assembly of Hibiscus sabdariffa L. provides insights into metabolisms of medicinal natural products.</title>
        <authorList>
            <person name="Kim T."/>
        </authorList>
    </citation>
    <scope>NUCLEOTIDE SEQUENCE [LARGE SCALE GENOMIC DNA]</scope>
    <source>
        <strain evidence="1">TK-2024</strain>
        <tissue evidence="1">Old leaves</tissue>
    </source>
</reference>
<evidence type="ECO:0000313" key="2">
    <source>
        <dbReference type="Proteomes" id="UP001396334"/>
    </source>
</evidence>
<gene>
    <name evidence="1" type="ORF">V6N11_029348</name>
</gene>
<accession>A0ABR2P700</accession>
<keyword evidence="2" id="KW-1185">Reference proteome</keyword>
<dbReference type="EMBL" id="JBBPBN010000078">
    <property type="protein sequence ID" value="KAK8984017.1"/>
    <property type="molecule type" value="Genomic_DNA"/>
</dbReference>
<proteinExistence type="predicted"/>
<comment type="caution">
    <text evidence="1">The sequence shown here is derived from an EMBL/GenBank/DDBJ whole genome shotgun (WGS) entry which is preliminary data.</text>
</comment>
<evidence type="ECO:0000313" key="1">
    <source>
        <dbReference type="EMBL" id="KAK8984017.1"/>
    </source>
</evidence>
<organism evidence="1 2">
    <name type="scientific">Hibiscus sabdariffa</name>
    <name type="common">roselle</name>
    <dbReference type="NCBI Taxonomy" id="183260"/>
    <lineage>
        <taxon>Eukaryota</taxon>
        <taxon>Viridiplantae</taxon>
        <taxon>Streptophyta</taxon>
        <taxon>Embryophyta</taxon>
        <taxon>Tracheophyta</taxon>
        <taxon>Spermatophyta</taxon>
        <taxon>Magnoliopsida</taxon>
        <taxon>eudicotyledons</taxon>
        <taxon>Gunneridae</taxon>
        <taxon>Pentapetalae</taxon>
        <taxon>rosids</taxon>
        <taxon>malvids</taxon>
        <taxon>Malvales</taxon>
        <taxon>Malvaceae</taxon>
        <taxon>Malvoideae</taxon>
        <taxon>Hibiscus</taxon>
    </lineage>
</organism>
<name>A0ABR2P700_9ROSI</name>
<dbReference type="Proteomes" id="UP001396334">
    <property type="component" value="Unassembled WGS sequence"/>
</dbReference>